<feature type="region of interest" description="Disordered" evidence="1">
    <location>
        <begin position="386"/>
        <end position="419"/>
    </location>
</feature>
<evidence type="ECO:0008006" key="4">
    <source>
        <dbReference type="Google" id="ProtNLM"/>
    </source>
</evidence>
<feature type="compositionally biased region" description="Polar residues" evidence="1">
    <location>
        <begin position="604"/>
        <end position="624"/>
    </location>
</feature>
<feature type="compositionally biased region" description="Polar residues" evidence="1">
    <location>
        <begin position="556"/>
        <end position="569"/>
    </location>
</feature>
<dbReference type="PANTHER" id="PTHR38166:SF1">
    <property type="entry name" value="C2H2-TYPE DOMAIN-CONTAINING PROTEIN"/>
    <property type="match status" value="1"/>
</dbReference>
<feature type="compositionally biased region" description="Low complexity" evidence="1">
    <location>
        <begin position="261"/>
        <end position="278"/>
    </location>
</feature>
<evidence type="ECO:0000313" key="3">
    <source>
        <dbReference type="Proteomes" id="UP000722485"/>
    </source>
</evidence>
<feature type="region of interest" description="Disordered" evidence="1">
    <location>
        <begin position="515"/>
        <end position="624"/>
    </location>
</feature>
<sequence>MGGGIYQPQIVDDDSSVHGVGSWADIPRPPLSQTDVEQADPEPQPKSPVENQDGVLDSWVRSYSENYSHSNRLVNNDIPPRIPVPTRTALPSLTQQDTMSTRSVNAGYGFPIRQENGRLDSNSSDSSDSVLDQGTTDSEVETAAMPDPSWMHGVTTTSTDYTTEYLSESVSENSTERSKSTSAASSPSTDASPPPSTEALSSSTEASPSPESVTGWNDYDPYISSPLHIGDGFSASSTASSPVIPTDQVRLPNQVIVTMASSPESSRSSPEPEVSSSRQTEGDKGQASTKGQKKRPLDEVTGNSHNNEDQVDTNQAKRKKNEDRQLTPLACPFYKKDPIVHKRCHGYLLTRISYVKQHLFRHHLQPLHCPVCMDVFDNDESRDGHIRAQSCKKRPAEEQPDGMTSTQEKQLRAKRANQKQSEEEQWYEIFNLLFPDTERPSSPYMINSLSEDMSSFREFVERQGGKIVQKGLIDKLPSGMMDDDAVRSVAYAAVQDIFSLWWKQSFENYPQRRVNSNAANKATGTKNESQNKNGTEIHSGERSRKAANGPADVGSNGISGSRTTSNRNGGSEEAKSNGGTGSSETANNGTQTSTAFGERARRMSTLSMEASSNATDLLSHVSTT</sequence>
<feature type="compositionally biased region" description="Low complexity" evidence="1">
    <location>
        <begin position="120"/>
        <end position="129"/>
    </location>
</feature>
<feature type="compositionally biased region" description="Low complexity" evidence="1">
    <location>
        <begin position="180"/>
        <end position="212"/>
    </location>
</feature>
<feature type="compositionally biased region" description="Polar residues" evidence="1">
    <location>
        <begin position="582"/>
        <end position="595"/>
    </location>
</feature>
<feature type="compositionally biased region" description="Polar residues" evidence="1">
    <location>
        <begin position="89"/>
        <end position="104"/>
    </location>
</feature>
<protein>
    <recommendedName>
        <fullName evidence="4">C2H2-type domain-containing protein</fullName>
    </recommendedName>
</protein>
<dbReference type="PANTHER" id="PTHR38166">
    <property type="entry name" value="C2H2-TYPE DOMAIN-CONTAINING PROTEIN-RELATED"/>
    <property type="match status" value="1"/>
</dbReference>
<dbReference type="AlphaFoldDB" id="A0A9P5GYA9"/>
<organism evidence="2 3">
    <name type="scientific">Cylindrodendrum hubeiense</name>
    <dbReference type="NCBI Taxonomy" id="595255"/>
    <lineage>
        <taxon>Eukaryota</taxon>
        <taxon>Fungi</taxon>
        <taxon>Dikarya</taxon>
        <taxon>Ascomycota</taxon>
        <taxon>Pezizomycotina</taxon>
        <taxon>Sordariomycetes</taxon>
        <taxon>Hypocreomycetidae</taxon>
        <taxon>Hypocreales</taxon>
        <taxon>Nectriaceae</taxon>
        <taxon>Cylindrodendrum</taxon>
    </lineage>
</organism>
<proteinExistence type="predicted"/>
<gene>
    <name evidence="2" type="ORF">G7Z17_g12458</name>
</gene>
<evidence type="ECO:0000256" key="1">
    <source>
        <dbReference type="SAM" id="MobiDB-lite"/>
    </source>
</evidence>
<dbReference type="OrthoDB" id="3521097at2759"/>
<reference evidence="2" key="1">
    <citation type="submission" date="2020-03" db="EMBL/GenBank/DDBJ databases">
        <title>Draft Genome Sequence of Cylindrodendrum hubeiense.</title>
        <authorList>
            <person name="Buettner E."/>
            <person name="Kellner H."/>
        </authorList>
    </citation>
    <scope>NUCLEOTIDE SEQUENCE</scope>
    <source>
        <strain evidence="2">IHI 201604</strain>
    </source>
</reference>
<name>A0A9P5GYA9_9HYPO</name>
<keyword evidence="3" id="KW-1185">Reference proteome</keyword>
<accession>A0A9P5GYA9</accession>
<dbReference type="EMBL" id="JAANBB010000565">
    <property type="protein sequence ID" value="KAF7539252.1"/>
    <property type="molecule type" value="Genomic_DNA"/>
</dbReference>
<evidence type="ECO:0000313" key="2">
    <source>
        <dbReference type="EMBL" id="KAF7539252.1"/>
    </source>
</evidence>
<feature type="compositionally biased region" description="Polar residues" evidence="1">
    <location>
        <begin position="515"/>
        <end position="536"/>
    </location>
</feature>
<comment type="caution">
    <text evidence="2">The sequence shown here is derived from an EMBL/GenBank/DDBJ whole genome shotgun (WGS) entry which is preliminary data.</text>
</comment>
<feature type="compositionally biased region" description="Low complexity" evidence="1">
    <location>
        <begin position="155"/>
        <end position="169"/>
    </location>
</feature>
<feature type="compositionally biased region" description="Polar residues" evidence="1">
    <location>
        <begin position="234"/>
        <end position="243"/>
    </location>
</feature>
<feature type="compositionally biased region" description="Polar residues" evidence="1">
    <location>
        <begin position="61"/>
        <end position="74"/>
    </location>
</feature>
<feature type="region of interest" description="Disordered" evidence="1">
    <location>
        <begin position="1"/>
        <end position="323"/>
    </location>
</feature>
<dbReference type="Proteomes" id="UP000722485">
    <property type="component" value="Unassembled WGS sequence"/>
</dbReference>